<dbReference type="Proteomes" id="UP000602198">
    <property type="component" value="Unassembled WGS sequence"/>
</dbReference>
<name>A0ABS1M5R7_9NOCA</name>
<evidence type="ECO:0000313" key="2">
    <source>
        <dbReference type="Proteomes" id="UP000602198"/>
    </source>
</evidence>
<evidence type="ECO:0000313" key="1">
    <source>
        <dbReference type="EMBL" id="MBL1075935.1"/>
    </source>
</evidence>
<organism evidence="1 2">
    <name type="scientific">Nocardia acididurans</name>
    <dbReference type="NCBI Taxonomy" id="2802282"/>
    <lineage>
        <taxon>Bacteria</taxon>
        <taxon>Bacillati</taxon>
        <taxon>Actinomycetota</taxon>
        <taxon>Actinomycetes</taxon>
        <taxon>Mycobacteriales</taxon>
        <taxon>Nocardiaceae</taxon>
        <taxon>Nocardia</taxon>
    </lineage>
</organism>
<dbReference type="RefSeq" id="WP_201948531.1">
    <property type="nucleotide sequence ID" value="NZ_JAERRJ010000006.1"/>
</dbReference>
<reference evidence="1 2" key="1">
    <citation type="submission" date="2021-01" db="EMBL/GenBank/DDBJ databases">
        <title>WGS of actinomycetes isolated from Thailand.</title>
        <authorList>
            <person name="Thawai C."/>
        </authorList>
    </citation>
    <scope>NUCLEOTIDE SEQUENCE [LARGE SCALE GENOMIC DNA]</scope>
    <source>
        <strain evidence="1 2">LPG 2</strain>
    </source>
</reference>
<dbReference type="EMBL" id="JAERRJ010000006">
    <property type="protein sequence ID" value="MBL1075935.1"/>
    <property type="molecule type" value="Genomic_DNA"/>
</dbReference>
<sequence length="297" mass="32695">MAVLEVWGRRTAVRYGQGRLVTQPLQADDDVALDVPVTELRRARLASTEDGRIAVLLYFRSPEYVVNGVPTQHHPVPVFLEPERKQQAAELVRAIEKELVGFRRMFQPRPDFTPPPLLPSAHGPMRQDVTWAAQRMRYAGNSIREITALQQLARRDEFVLELAQAAYTGTPGLVAVTTLRLLFVSAATVYELPVAALDGAEVVEPAAPGAVATLKVQAGPVELEFIDWAAVDFARVAQALHLAVEIEHVDGGIIPAPPSSTDLFAEWQLLVERRRLGMVEDEPFQRQAVGIMIAMGG</sequence>
<accession>A0ABS1M5R7</accession>
<proteinExistence type="predicted"/>
<comment type="caution">
    <text evidence="1">The sequence shown here is derived from an EMBL/GenBank/DDBJ whole genome shotgun (WGS) entry which is preliminary data.</text>
</comment>
<gene>
    <name evidence="1" type="ORF">JK358_16175</name>
</gene>
<protein>
    <submittedName>
        <fullName evidence="1">Uncharacterized protein</fullName>
    </submittedName>
</protein>
<keyword evidence="2" id="KW-1185">Reference proteome</keyword>